<dbReference type="AlphaFoldDB" id="A0AAV7KVR6"/>
<comment type="caution">
    <text evidence="2">The sequence shown here is derived from an EMBL/GenBank/DDBJ whole genome shotgun (WGS) entry which is preliminary data.</text>
</comment>
<proteinExistence type="predicted"/>
<dbReference type="Proteomes" id="UP001066276">
    <property type="component" value="Chromosome 12"/>
</dbReference>
<dbReference type="EMBL" id="JANPWB010000016">
    <property type="protein sequence ID" value="KAJ1083003.1"/>
    <property type="molecule type" value="Genomic_DNA"/>
</dbReference>
<gene>
    <name evidence="2" type="ORF">NDU88_003164</name>
</gene>
<feature type="region of interest" description="Disordered" evidence="1">
    <location>
        <begin position="1"/>
        <end position="36"/>
    </location>
</feature>
<reference evidence="2" key="1">
    <citation type="journal article" date="2022" name="bioRxiv">
        <title>Sequencing and chromosome-scale assembly of the giantPleurodeles waltlgenome.</title>
        <authorList>
            <person name="Brown T."/>
            <person name="Elewa A."/>
            <person name="Iarovenko S."/>
            <person name="Subramanian E."/>
            <person name="Araus A.J."/>
            <person name="Petzold A."/>
            <person name="Susuki M."/>
            <person name="Suzuki K.-i.T."/>
            <person name="Hayashi T."/>
            <person name="Toyoda A."/>
            <person name="Oliveira C."/>
            <person name="Osipova E."/>
            <person name="Leigh N.D."/>
            <person name="Simon A."/>
            <person name="Yun M.H."/>
        </authorList>
    </citation>
    <scope>NUCLEOTIDE SEQUENCE</scope>
    <source>
        <strain evidence="2">20211129_DDA</strain>
        <tissue evidence="2">Liver</tissue>
    </source>
</reference>
<keyword evidence="3" id="KW-1185">Reference proteome</keyword>
<accession>A0AAV7KVR6</accession>
<sequence length="202" mass="21398">MPPHASQLGHLSPKSAATQAPPGTAARQAAQPTGPAWQRALEASLAATAEVLAVAVTTSRPTLSLQVRMTPPAPSAVGGRLTARSRLLHRSEEGHPHHACPHEYTLPTAGPQCESRGLTPHQRGPAGSCKRRRRHSADTAPMDPKKGIQSRLGPPDVLPIRKPWCASGLQQDITGDGSILEACPVGHVPWPRLSPKTFQTLL</sequence>
<organism evidence="2 3">
    <name type="scientific">Pleurodeles waltl</name>
    <name type="common">Iberian ribbed newt</name>
    <dbReference type="NCBI Taxonomy" id="8319"/>
    <lineage>
        <taxon>Eukaryota</taxon>
        <taxon>Metazoa</taxon>
        <taxon>Chordata</taxon>
        <taxon>Craniata</taxon>
        <taxon>Vertebrata</taxon>
        <taxon>Euteleostomi</taxon>
        <taxon>Amphibia</taxon>
        <taxon>Batrachia</taxon>
        <taxon>Caudata</taxon>
        <taxon>Salamandroidea</taxon>
        <taxon>Salamandridae</taxon>
        <taxon>Pleurodelinae</taxon>
        <taxon>Pleurodeles</taxon>
    </lineage>
</organism>
<evidence type="ECO:0000313" key="2">
    <source>
        <dbReference type="EMBL" id="KAJ1083003.1"/>
    </source>
</evidence>
<name>A0AAV7KVR6_PLEWA</name>
<evidence type="ECO:0000313" key="3">
    <source>
        <dbReference type="Proteomes" id="UP001066276"/>
    </source>
</evidence>
<evidence type="ECO:0000256" key="1">
    <source>
        <dbReference type="SAM" id="MobiDB-lite"/>
    </source>
</evidence>
<protein>
    <submittedName>
        <fullName evidence="2">Uncharacterized protein</fullName>
    </submittedName>
</protein>
<feature type="region of interest" description="Disordered" evidence="1">
    <location>
        <begin position="111"/>
        <end position="154"/>
    </location>
</feature>